<organism evidence="1 2">
    <name type="scientific">Lysobacter brunescens</name>
    <dbReference type="NCBI Taxonomy" id="262323"/>
    <lineage>
        <taxon>Bacteria</taxon>
        <taxon>Pseudomonadati</taxon>
        <taxon>Pseudomonadota</taxon>
        <taxon>Gammaproteobacteria</taxon>
        <taxon>Lysobacterales</taxon>
        <taxon>Lysobacteraceae</taxon>
        <taxon>Lysobacter</taxon>
    </lineage>
</organism>
<accession>A0ABW2YBM4</accession>
<keyword evidence="2" id="KW-1185">Reference proteome</keyword>
<comment type="caution">
    <text evidence="1">The sequence shown here is derived from an EMBL/GenBank/DDBJ whole genome shotgun (WGS) entry which is preliminary data.</text>
</comment>
<dbReference type="Proteomes" id="UP001597110">
    <property type="component" value="Unassembled WGS sequence"/>
</dbReference>
<sequence length="57" mass="6373">MESKATKPALTRSRYRSDSFDVAAEIIRLPMTSKNLPVKDRVSAAKPIISYHDSHAD</sequence>
<reference evidence="2" key="1">
    <citation type="journal article" date="2019" name="Int. J. Syst. Evol. Microbiol.">
        <title>The Global Catalogue of Microorganisms (GCM) 10K type strain sequencing project: providing services to taxonomists for standard genome sequencing and annotation.</title>
        <authorList>
            <consortium name="The Broad Institute Genomics Platform"/>
            <consortium name="The Broad Institute Genome Sequencing Center for Infectious Disease"/>
            <person name="Wu L."/>
            <person name="Ma J."/>
        </authorList>
    </citation>
    <scope>NUCLEOTIDE SEQUENCE [LARGE SCALE GENOMIC DNA]</scope>
    <source>
        <strain evidence="2">CCUG 55585</strain>
    </source>
</reference>
<proteinExistence type="predicted"/>
<protein>
    <submittedName>
        <fullName evidence="1">Uncharacterized protein</fullName>
    </submittedName>
</protein>
<gene>
    <name evidence="1" type="ORF">ACFQ0E_03075</name>
</gene>
<evidence type="ECO:0000313" key="1">
    <source>
        <dbReference type="EMBL" id="MFD0724575.1"/>
    </source>
</evidence>
<evidence type="ECO:0000313" key="2">
    <source>
        <dbReference type="Proteomes" id="UP001597110"/>
    </source>
</evidence>
<name>A0ABW2YBM4_9GAMM</name>
<dbReference type="EMBL" id="JBHTIF010000001">
    <property type="protein sequence ID" value="MFD0724575.1"/>
    <property type="molecule type" value="Genomic_DNA"/>
</dbReference>